<proteinExistence type="predicted"/>
<dbReference type="EMBL" id="JAFLCK010000012">
    <property type="protein sequence ID" value="MBN8660619.1"/>
    <property type="molecule type" value="Genomic_DNA"/>
</dbReference>
<evidence type="ECO:0000256" key="1">
    <source>
        <dbReference type="SAM" id="Phobius"/>
    </source>
</evidence>
<evidence type="ECO:0008006" key="4">
    <source>
        <dbReference type="Google" id="ProtNLM"/>
    </source>
</evidence>
<feature type="transmembrane region" description="Helical" evidence="1">
    <location>
        <begin position="24"/>
        <end position="46"/>
    </location>
</feature>
<protein>
    <recommendedName>
        <fullName evidence="4">Flp family type IVb pilin</fullName>
    </recommendedName>
</protein>
<sequence>MVGFDGKVVRRFFSDEEGQGITEYGAIIAFVSLLVALTFSAANGSLMPAVSRAFREASSQLNALSSAAASSS</sequence>
<keyword evidence="1" id="KW-1133">Transmembrane helix</keyword>
<accession>A0A8J7P7X5</accession>
<evidence type="ECO:0000313" key="3">
    <source>
        <dbReference type="Proteomes" id="UP000664277"/>
    </source>
</evidence>
<keyword evidence="1" id="KW-0472">Membrane</keyword>
<comment type="caution">
    <text evidence="2">The sequence shown here is derived from an EMBL/GenBank/DDBJ whole genome shotgun (WGS) entry which is preliminary data.</text>
</comment>
<gene>
    <name evidence="2" type="ORF">J0M35_09670</name>
</gene>
<name>A0A8J7P7X5_9BACT</name>
<evidence type="ECO:0000313" key="2">
    <source>
        <dbReference type="EMBL" id="MBN8660619.1"/>
    </source>
</evidence>
<organism evidence="2 3">
    <name type="scientific">Candidatus Obscuribacter phosphatis</name>
    <dbReference type="NCBI Taxonomy" id="1906157"/>
    <lineage>
        <taxon>Bacteria</taxon>
        <taxon>Bacillati</taxon>
        <taxon>Candidatus Melainabacteria</taxon>
        <taxon>Candidatus Obscuribacterales</taxon>
        <taxon>Candidatus Obscuribacteraceae</taxon>
        <taxon>Candidatus Obscuribacter</taxon>
    </lineage>
</organism>
<keyword evidence="1" id="KW-0812">Transmembrane</keyword>
<dbReference type="Proteomes" id="UP000664277">
    <property type="component" value="Unassembled WGS sequence"/>
</dbReference>
<dbReference type="AlphaFoldDB" id="A0A8J7P7X5"/>
<reference evidence="2" key="1">
    <citation type="submission" date="2021-02" db="EMBL/GenBank/DDBJ databases">
        <title>Genome-Resolved Metagenomics of a Microbial Community Performing Photosynthetic Biological Nutrient Removal.</title>
        <authorList>
            <person name="Mcdaniel E.A."/>
        </authorList>
    </citation>
    <scope>NUCLEOTIDE SEQUENCE</scope>
    <source>
        <strain evidence="2">UWPOB_OBS1</strain>
    </source>
</reference>